<sequence length="141" mass="17267">MDLKDFLYHYYTIYLSELIKEEYIRENWVDGYVDSESNCMQYMQDLINAENIIKKMEDSIKRPLEDSECQKVLMGLKKIRMEKSYSYLASSFLSYINNQKPLPVESHFKFEKRLYELRDENSFNIDYLTEMKKIEEEYLRR</sequence>
<name>A0A7T7XQA3_9SPIR</name>
<evidence type="ECO:0000313" key="1">
    <source>
        <dbReference type="EMBL" id="QQO10530.1"/>
    </source>
</evidence>
<dbReference type="Proteomes" id="UP000595917">
    <property type="component" value="Chromosome"/>
</dbReference>
<organism evidence="1 2">
    <name type="scientific">Breznakiella homolactica</name>
    <dbReference type="NCBI Taxonomy" id="2798577"/>
    <lineage>
        <taxon>Bacteria</taxon>
        <taxon>Pseudomonadati</taxon>
        <taxon>Spirochaetota</taxon>
        <taxon>Spirochaetia</taxon>
        <taxon>Spirochaetales</taxon>
        <taxon>Breznakiellaceae</taxon>
        <taxon>Breznakiella</taxon>
    </lineage>
</organism>
<dbReference type="KEGG" id="bhc:JFL75_06340"/>
<reference evidence="1" key="1">
    <citation type="submission" date="2021-01" db="EMBL/GenBank/DDBJ databases">
        <title>Description of Breznakiella homolactica.</title>
        <authorList>
            <person name="Song Y."/>
            <person name="Brune A."/>
        </authorList>
    </citation>
    <scope>NUCLEOTIDE SEQUENCE</scope>
    <source>
        <strain evidence="1">RmG30</strain>
    </source>
</reference>
<dbReference type="AlphaFoldDB" id="A0A7T7XQA3"/>
<evidence type="ECO:0000313" key="2">
    <source>
        <dbReference type="Proteomes" id="UP000595917"/>
    </source>
</evidence>
<dbReference type="RefSeq" id="WP_215627834.1">
    <property type="nucleotide sequence ID" value="NZ_CP067089.2"/>
</dbReference>
<keyword evidence="2" id="KW-1185">Reference proteome</keyword>
<proteinExistence type="predicted"/>
<protein>
    <submittedName>
        <fullName evidence="1">Uncharacterized protein</fullName>
    </submittedName>
</protein>
<accession>A0A7T7XQA3</accession>
<dbReference type="EMBL" id="CP067089">
    <property type="protein sequence ID" value="QQO10530.1"/>
    <property type="molecule type" value="Genomic_DNA"/>
</dbReference>
<gene>
    <name evidence="1" type="ORF">JFL75_06340</name>
</gene>